<protein>
    <submittedName>
        <fullName evidence="16">Glutamate receptor 2-like 9</fullName>
    </submittedName>
</protein>
<proteinExistence type="inferred from homology"/>
<dbReference type="Gene3D" id="1.10.287.70">
    <property type="match status" value="1"/>
</dbReference>
<feature type="transmembrane region" description="Helical" evidence="13">
    <location>
        <begin position="166"/>
        <end position="187"/>
    </location>
</feature>
<evidence type="ECO:0000256" key="6">
    <source>
        <dbReference type="ARBA" id="ARBA00022989"/>
    </source>
</evidence>
<keyword evidence="11" id="KW-1071">Ligand-gated ion channel</keyword>
<keyword evidence="6 13" id="KW-1133">Transmembrane helix</keyword>
<reference evidence="16" key="1">
    <citation type="journal article" date="2021" name="Sci. Adv.">
        <title>The American lobster genome reveals insights on longevity, neural, and immune adaptations.</title>
        <authorList>
            <person name="Polinski J.M."/>
            <person name="Zimin A.V."/>
            <person name="Clark K.F."/>
            <person name="Kohn A.B."/>
            <person name="Sadowski N."/>
            <person name="Timp W."/>
            <person name="Ptitsyn A."/>
            <person name="Khanna P."/>
            <person name="Romanova D.Y."/>
            <person name="Williams P."/>
            <person name="Greenwood S.J."/>
            <person name="Moroz L.L."/>
            <person name="Walt D.R."/>
            <person name="Bodnar A.G."/>
        </authorList>
    </citation>
    <scope>NUCLEOTIDE SEQUENCE</scope>
    <source>
        <strain evidence="16">GMGI-L3</strain>
    </source>
</reference>
<evidence type="ECO:0000313" key="17">
    <source>
        <dbReference type="Proteomes" id="UP000747542"/>
    </source>
</evidence>
<feature type="domain" description="Ionotropic glutamate receptor L-glutamate and glycine-binding" evidence="15">
    <location>
        <begin position="5"/>
        <end position="82"/>
    </location>
</feature>
<dbReference type="Gene3D" id="3.40.190.10">
    <property type="entry name" value="Periplasmic binding protein-like II"/>
    <property type="match status" value="1"/>
</dbReference>
<evidence type="ECO:0000259" key="15">
    <source>
        <dbReference type="Pfam" id="PF10613"/>
    </source>
</evidence>
<comment type="subcellular location">
    <subcellularLocation>
        <location evidence="1">Cell membrane</location>
        <topology evidence="1">Multi-pass membrane protein</topology>
    </subcellularLocation>
</comment>
<dbReference type="InterPro" id="IPR052192">
    <property type="entry name" value="Insect_Ionotropic_Sensory_Rcpt"/>
</dbReference>
<keyword evidence="8 13" id="KW-0472">Membrane</keyword>
<evidence type="ECO:0000313" key="16">
    <source>
        <dbReference type="EMBL" id="KAG7172269.1"/>
    </source>
</evidence>
<dbReference type="SUPFAM" id="SSF53850">
    <property type="entry name" value="Periplasmic binding protein-like II"/>
    <property type="match status" value="1"/>
</dbReference>
<keyword evidence="7" id="KW-0406">Ion transport</keyword>
<dbReference type="PANTHER" id="PTHR42643">
    <property type="entry name" value="IONOTROPIC RECEPTOR 20A-RELATED"/>
    <property type="match status" value="1"/>
</dbReference>
<keyword evidence="9 16" id="KW-0675">Receptor</keyword>
<dbReference type="GO" id="GO:0015276">
    <property type="term" value="F:ligand-gated monoatomic ion channel activity"/>
    <property type="evidence" value="ECO:0007669"/>
    <property type="project" value="InterPro"/>
</dbReference>
<keyword evidence="12" id="KW-0407">Ion channel</keyword>
<evidence type="ECO:0000256" key="4">
    <source>
        <dbReference type="ARBA" id="ARBA00022475"/>
    </source>
</evidence>
<keyword evidence="17" id="KW-1185">Reference proteome</keyword>
<evidence type="ECO:0000256" key="3">
    <source>
        <dbReference type="ARBA" id="ARBA00022448"/>
    </source>
</evidence>
<evidence type="ECO:0000256" key="8">
    <source>
        <dbReference type="ARBA" id="ARBA00023136"/>
    </source>
</evidence>
<comment type="caution">
    <text evidence="16">The sequence shown here is derived from an EMBL/GenBank/DDBJ whole genome shotgun (WGS) entry which is preliminary data.</text>
</comment>
<dbReference type="Proteomes" id="UP000747542">
    <property type="component" value="Unassembled WGS sequence"/>
</dbReference>
<sequence length="381" mass="42424">MKFVLDIFAKMINFDYELVPAPGNKWGAPLANGSFSGMMGLLQREEVELAIAPFFVTPPRETAADFSEPVYYDSYAILMVRPEIVNDMSGFLKPFAPTVWLMIVLSLLCMTVAMSRVARYEEVVVFSLPATTTWAKATLWAIQAFSQEGSHWLPRKHGGRLLVSTWLMASLVFMSSYSGILTAMLTVPRVNIPIDSLKDLVAQSDLPWRIEADSFMYNFFLKAEDNLRQGVFSKKAGTFQDCWADRQAIADGEFAAICDRITMMKAMSWDFSTTGRCHLYISREKVYDNGYLSIAFKTKSKYLPAANKIIKTLKMTGHLNKWLADQITNTTQCLKPPSADIGAGISPLSIEAFSGPLLVLLTGLTMGGVVLVAEHLMKLLD</sequence>
<keyword evidence="4" id="KW-1003">Cell membrane</keyword>
<dbReference type="PANTHER" id="PTHR42643:SF24">
    <property type="entry name" value="IONOTROPIC RECEPTOR 60A"/>
    <property type="match status" value="1"/>
</dbReference>
<accession>A0A8J5N373</accession>
<feature type="domain" description="Ionotropic glutamate receptor C-terminal" evidence="14">
    <location>
        <begin position="98"/>
        <end position="364"/>
    </location>
</feature>
<dbReference type="EMBL" id="JAHLQT010011563">
    <property type="protein sequence ID" value="KAG7172269.1"/>
    <property type="molecule type" value="Genomic_DNA"/>
</dbReference>
<evidence type="ECO:0000256" key="10">
    <source>
        <dbReference type="ARBA" id="ARBA00023180"/>
    </source>
</evidence>
<evidence type="ECO:0000259" key="14">
    <source>
        <dbReference type="Pfam" id="PF00060"/>
    </source>
</evidence>
<dbReference type="GO" id="GO:0005886">
    <property type="term" value="C:plasma membrane"/>
    <property type="evidence" value="ECO:0007669"/>
    <property type="project" value="UniProtKB-SubCell"/>
</dbReference>
<dbReference type="AlphaFoldDB" id="A0A8J5N373"/>
<evidence type="ECO:0000256" key="2">
    <source>
        <dbReference type="ARBA" id="ARBA00008685"/>
    </source>
</evidence>
<evidence type="ECO:0000256" key="5">
    <source>
        <dbReference type="ARBA" id="ARBA00022692"/>
    </source>
</evidence>
<evidence type="ECO:0000256" key="11">
    <source>
        <dbReference type="ARBA" id="ARBA00023286"/>
    </source>
</evidence>
<evidence type="ECO:0000256" key="9">
    <source>
        <dbReference type="ARBA" id="ARBA00023170"/>
    </source>
</evidence>
<dbReference type="InterPro" id="IPR001320">
    <property type="entry name" value="Iontro_rcpt_C"/>
</dbReference>
<comment type="similarity">
    <text evidence="2">Belongs to the glutamate-gated ion channel (TC 1.A.10.1) family.</text>
</comment>
<name>A0A8J5N373_HOMAM</name>
<evidence type="ECO:0000256" key="1">
    <source>
        <dbReference type="ARBA" id="ARBA00004651"/>
    </source>
</evidence>
<feature type="transmembrane region" description="Helical" evidence="13">
    <location>
        <begin position="98"/>
        <end position="118"/>
    </location>
</feature>
<evidence type="ECO:0000256" key="7">
    <source>
        <dbReference type="ARBA" id="ARBA00023065"/>
    </source>
</evidence>
<evidence type="ECO:0000256" key="13">
    <source>
        <dbReference type="SAM" id="Phobius"/>
    </source>
</evidence>
<keyword evidence="3" id="KW-0813">Transport</keyword>
<dbReference type="Pfam" id="PF10613">
    <property type="entry name" value="Lig_chan-Glu_bd"/>
    <property type="match status" value="1"/>
</dbReference>
<keyword evidence="10" id="KW-0325">Glycoprotein</keyword>
<feature type="transmembrane region" description="Helical" evidence="13">
    <location>
        <begin position="124"/>
        <end position="145"/>
    </location>
</feature>
<gene>
    <name evidence="16" type="primary">Gria2-L9</name>
    <name evidence="16" type="ORF">Hamer_G009625</name>
</gene>
<feature type="transmembrane region" description="Helical" evidence="13">
    <location>
        <begin position="353"/>
        <end position="373"/>
    </location>
</feature>
<dbReference type="InterPro" id="IPR019594">
    <property type="entry name" value="Glu/Gly-bd"/>
</dbReference>
<dbReference type="GO" id="GO:0050906">
    <property type="term" value="P:detection of stimulus involved in sensory perception"/>
    <property type="evidence" value="ECO:0007669"/>
    <property type="project" value="UniProtKB-ARBA"/>
</dbReference>
<keyword evidence="5 13" id="KW-0812">Transmembrane</keyword>
<organism evidence="16 17">
    <name type="scientific">Homarus americanus</name>
    <name type="common">American lobster</name>
    <dbReference type="NCBI Taxonomy" id="6706"/>
    <lineage>
        <taxon>Eukaryota</taxon>
        <taxon>Metazoa</taxon>
        <taxon>Ecdysozoa</taxon>
        <taxon>Arthropoda</taxon>
        <taxon>Crustacea</taxon>
        <taxon>Multicrustacea</taxon>
        <taxon>Malacostraca</taxon>
        <taxon>Eumalacostraca</taxon>
        <taxon>Eucarida</taxon>
        <taxon>Decapoda</taxon>
        <taxon>Pleocyemata</taxon>
        <taxon>Astacidea</taxon>
        <taxon>Nephropoidea</taxon>
        <taxon>Nephropidae</taxon>
        <taxon>Homarus</taxon>
    </lineage>
</organism>
<dbReference type="Pfam" id="PF00060">
    <property type="entry name" value="Lig_chan"/>
    <property type="match status" value="1"/>
</dbReference>
<evidence type="ECO:0000256" key="12">
    <source>
        <dbReference type="ARBA" id="ARBA00023303"/>
    </source>
</evidence>